<dbReference type="GO" id="GO:0007218">
    <property type="term" value="P:neuropeptide signaling pathway"/>
    <property type="evidence" value="ECO:0007669"/>
    <property type="project" value="UniProtKB-KW"/>
</dbReference>
<evidence type="ECO:0000256" key="3">
    <source>
        <dbReference type="ARBA" id="ARBA00018493"/>
    </source>
</evidence>
<feature type="non-terminal residue" evidence="10">
    <location>
        <position position="168"/>
    </location>
</feature>
<dbReference type="InterPro" id="IPR009106">
    <property type="entry name" value="CART"/>
</dbReference>
<comment type="caution">
    <text evidence="10">The sequence shown here is derived from an EMBL/GenBank/DDBJ whole genome shotgun (WGS) entry which is preliminary data.</text>
</comment>
<evidence type="ECO:0000313" key="11">
    <source>
        <dbReference type="Proteomes" id="UP000700334"/>
    </source>
</evidence>
<protein>
    <recommendedName>
        <fullName evidence="3">Cocaine- and amphetamine-regulated transcript protein</fullName>
    </recommendedName>
</protein>
<dbReference type="GO" id="GO:0045202">
    <property type="term" value="C:synapse"/>
    <property type="evidence" value="ECO:0007669"/>
    <property type="project" value="GOC"/>
</dbReference>
<dbReference type="AlphaFoldDB" id="A0A8J6APL8"/>
<evidence type="ECO:0000256" key="4">
    <source>
        <dbReference type="ARBA" id="ARBA00022525"/>
    </source>
</evidence>
<evidence type="ECO:0000256" key="8">
    <source>
        <dbReference type="ARBA" id="ARBA00023320"/>
    </source>
</evidence>
<evidence type="ECO:0000256" key="5">
    <source>
        <dbReference type="ARBA" id="ARBA00022685"/>
    </source>
</evidence>
<reference evidence="10" key="1">
    <citation type="journal article" date="2021" name="Evol. Appl.">
        <title>The genome of the Pyrenean desman and the effects of bottlenecks and inbreeding on the genomic landscape of an endangered species.</title>
        <authorList>
            <person name="Escoda L."/>
            <person name="Castresana J."/>
        </authorList>
    </citation>
    <scope>NUCLEOTIDE SEQUENCE</scope>
    <source>
        <strain evidence="10">IBE-C5619</strain>
    </source>
</reference>
<dbReference type="GO" id="GO:0007268">
    <property type="term" value="P:chemical synaptic transmission"/>
    <property type="evidence" value="ECO:0007669"/>
    <property type="project" value="UniProtKB-KW"/>
</dbReference>
<dbReference type="Proteomes" id="UP000700334">
    <property type="component" value="Unassembled WGS sequence"/>
</dbReference>
<evidence type="ECO:0000256" key="2">
    <source>
        <dbReference type="ARBA" id="ARBA00005294"/>
    </source>
</evidence>
<dbReference type="CDD" id="cd22741">
    <property type="entry name" value="CART_CTD-like"/>
    <property type="match status" value="1"/>
</dbReference>
<evidence type="ECO:0000256" key="6">
    <source>
        <dbReference type="ARBA" id="ARBA00022894"/>
    </source>
</evidence>
<feature type="chain" id="PRO_5035267435" description="Cocaine- and amphetamine-regulated transcript protein" evidence="9">
    <location>
        <begin position="42"/>
        <end position="168"/>
    </location>
</feature>
<dbReference type="GO" id="GO:0043410">
    <property type="term" value="P:positive regulation of MAPK cascade"/>
    <property type="evidence" value="ECO:0007669"/>
    <property type="project" value="InterPro"/>
</dbReference>
<dbReference type="FunFam" id="4.10.40.30:FF:000001">
    <property type="entry name" value="Cocaine-and amphetamine-regulated transcript protein"/>
    <property type="match status" value="1"/>
</dbReference>
<comment type="similarity">
    <text evidence="2">Belongs to the CART family.</text>
</comment>
<dbReference type="InterPro" id="IPR036722">
    <property type="entry name" value="CART_C_sf"/>
</dbReference>
<dbReference type="PANTHER" id="PTHR16655:SF0">
    <property type="entry name" value="COCAINE- AND AMPHETAMINE-REGULATED TRANSCRIPT PROTEIN"/>
    <property type="match status" value="1"/>
</dbReference>
<dbReference type="SUPFAM" id="SSF64546">
    <property type="entry name" value="Satiety factor CART (cocaine and amphetamine regulated transcript)"/>
    <property type="match status" value="1"/>
</dbReference>
<dbReference type="PANTHER" id="PTHR16655">
    <property type="entry name" value="COCAINE AND AMPHETAMINE REGULATED TRANSCRIPT PROTEIN"/>
    <property type="match status" value="1"/>
</dbReference>
<evidence type="ECO:0000256" key="1">
    <source>
        <dbReference type="ARBA" id="ARBA00004613"/>
    </source>
</evidence>
<keyword evidence="6" id="KW-0529">Neurotransmitter</keyword>
<keyword evidence="11" id="KW-1185">Reference proteome</keyword>
<keyword evidence="9" id="KW-0732">Signal</keyword>
<evidence type="ECO:0000256" key="7">
    <source>
        <dbReference type="ARBA" id="ARBA00023157"/>
    </source>
</evidence>
<gene>
    <name evidence="10" type="ORF">J0S82_006515</name>
</gene>
<dbReference type="OrthoDB" id="9936511at2759"/>
<proteinExistence type="inferred from homology"/>
<evidence type="ECO:0000256" key="9">
    <source>
        <dbReference type="SAM" id="SignalP"/>
    </source>
</evidence>
<keyword evidence="8" id="KW-0527">Neuropeptide</keyword>
<dbReference type="Pfam" id="PF06373">
    <property type="entry name" value="CART"/>
    <property type="match status" value="1"/>
</dbReference>
<dbReference type="GO" id="GO:0008343">
    <property type="term" value="P:adult feeding behavior"/>
    <property type="evidence" value="ECO:0007669"/>
    <property type="project" value="InterPro"/>
</dbReference>
<feature type="non-terminal residue" evidence="10">
    <location>
        <position position="1"/>
    </location>
</feature>
<dbReference type="EMBL" id="JAGFMF010011381">
    <property type="protein sequence ID" value="KAG8524653.1"/>
    <property type="molecule type" value="Genomic_DNA"/>
</dbReference>
<dbReference type="GO" id="GO:0009267">
    <property type="term" value="P:cellular response to starvation"/>
    <property type="evidence" value="ECO:0007669"/>
    <property type="project" value="InterPro"/>
</dbReference>
<accession>A0A8J6APL8</accession>
<dbReference type="GO" id="GO:0005615">
    <property type="term" value="C:extracellular space"/>
    <property type="evidence" value="ECO:0007669"/>
    <property type="project" value="InterPro"/>
</dbReference>
<evidence type="ECO:0000313" key="10">
    <source>
        <dbReference type="EMBL" id="KAG8524653.1"/>
    </source>
</evidence>
<dbReference type="GO" id="GO:0032099">
    <property type="term" value="P:negative regulation of appetite"/>
    <property type="evidence" value="ECO:0007669"/>
    <property type="project" value="InterPro"/>
</dbReference>
<sequence length="168" mass="17948">AGAQGAPVVPNFSTMESPRLRLLPILCAALLLLLPLLGARAQEDAELQPRALDIYSTVEDASHEKELVGIPLAPDSPERPRELEVSTWAGLAAKAATLGSGGGVLQIEALQEVLKKLKSKRIPIYEKKYGQVPMCDAGEQCAVRKGARIGKLCDCPRGTSCNSFLLKC</sequence>
<keyword evidence="4" id="KW-0964">Secreted</keyword>
<feature type="signal peptide" evidence="9">
    <location>
        <begin position="1"/>
        <end position="41"/>
    </location>
</feature>
<keyword evidence="5" id="KW-0165">Cleavage on pair of basic residues</keyword>
<keyword evidence="7" id="KW-1015">Disulfide bond</keyword>
<organism evidence="10 11">
    <name type="scientific">Galemys pyrenaicus</name>
    <name type="common">Iberian desman</name>
    <name type="synonym">Pyrenean desman</name>
    <dbReference type="NCBI Taxonomy" id="202257"/>
    <lineage>
        <taxon>Eukaryota</taxon>
        <taxon>Metazoa</taxon>
        <taxon>Chordata</taxon>
        <taxon>Craniata</taxon>
        <taxon>Vertebrata</taxon>
        <taxon>Euteleostomi</taxon>
        <taxon>Mammalia</taxon>
        <taxon>Eutheria</taxon>
        <taxon>Laurasiatheria</taxon>
        <taxon>Eulipotyphla</taxon>
        <taxon>Talpidae</taxon>
        <taxon>Galemys</taxon>
    </lineage>
</organism>
<dbReference type="Gene3D" id="4.10.40.30">
    <property type="entry name" value="CART, C-terminal domain"/>
    <property type="match status" value="1"/>
</dbReference>
<dbReference type="GO" id="GO:0005184">
    <property type="term" value="F:neuropeptide hormone activity"/>
    <property type="evidence" value="ECO:0007669"/>
    <property type="project" value="InterPro"/>
</dbReference>
<comment type="subcellular location">
    <subcellularLocation>
        <location evidence="1">Secreted</location>
    </subcellularLocation>
</comment>
<name>A0A8J6APL8_GALPY</name>